<dbReference type="STRING" id="1873176.BFN67_14645"/>
<dbReference type="Gene3D" id="3.20.20.80">
    <property type="entry name" value="Glycosidases"/>
    <property type="match status" value="1"/>
</dbReference>
<evidence type="ECO:0000256" key="4">
    <source>
        <dbReference type="ARBA" id="ARBA00023277"/>
    </source>
</evidence>
<dbReference type="GO" id="GO:0005576">
    <property type="term" value="C:extracellular region"/>
    <property type="evidence" value="ECO:0007669"/>
    <property type="project" value="TreeGrafter"/>
</dbReference>
<feature type="domain" description="Glycoside hydrolase family 5" evidence="9">
    <location>
        <begin position="65"/>
        <end position="387"/>
    </location>
</feature>
<evidence type="ECO:0000313" key="11">
    <source>
        <dbReference type="Proteomes" id="UP000191905"/>
    </source>
</evidence>
<evidence type="ECO:0000256" key="5">
    <source>
        <dbReference type="ARBA" id="ARBA00023295"/>
    </source>
</evidence>
<evidence type="ECO:0000256" key="7">
    <source>
        <dbReference type="RuleBase" id="RU361153"/>
    </source>
</evidence>
<keyword evidence="3" id="KW-0136">Cellulose degradation</keyword>
<organism evidence="10 11">
    <name type="scientific">Manganibacter manganicus</name>
    <dbReference type="NCBI Taxonomy" id="1873176"/>
    <lineage>
        <taxon>Bacteria</taxon>
        <taxon>Pseudomonadati</taxon>
        <taxon>Pseudomonadota</taxon>
        <taxon>Alphaproteobacteria</taxon>
        <taxon>Hyphomicrobiales</taxon>
        <taxon>Phyllobacteriaceae</taxon>
        <taxon>Manganibacter</taxon>
    </lineage>
</organism>
<sequence length="422" mass="47342">MVRKLARTSIAALAVIMLGLLPVQAATFSVKRGLNLDMWETWPPEKDWGSEKVLLPFPEWRKSLTMEGLKALKADGFDFLRMPVDPSPFLANNTAAFRQKLFDSVLASARMINRAGLKVIVDMHLVLSGDDRQIGMAQVMDDPVEFDRYVELVRKMAKTLSKEDPRLLAFEPMNEPVIDCEGGARLWPERQKRLFAAARASATRLTLILTGACYSAADRLAKVDPSNYPDNNIIWTFHSYDPFLLTQQGATWAGDFIRYVTGLPYPPYKAPRATLEALLDKVRERIRAEAPLARRAAMVAYLDQEFAMIDTKEKLETAMDAPFDAAADWAKKHGISSNNILLGEFGMIRQEYDNPYIVPGSDRAAYVRDMIGKAEKHRFAWAIWDYGGAFGVVEEFGGHKAESDVLDMVRRLPALENSSGSD</sequence>
<reference evidence="10 11" key="1">
    <citation type="journal article" date="2016" name="Int. J. Syst. Evol. Microbiol.">
        <title>Pseudaminobacter manganicus sp. nov., isolated from sludge of a manganese mine.</title>
        <authorList>
            <person name="Li J."/>
            <person name="Huang J."/>
            <person name="Liao S."/>
            <person name="Wang G."/>
        </authorList>
    </citation>
    <scope>NUCLEOTIDE SEQUENCE [LARGE SCALE GENOMIC DNA]</scope>
    <source>
        <strain evidence="10 11">JH-7</strain>
    </source>
</reference>
<keyword evidence="11" id="KW-1185">Reference proteome</keyword>
<evidence type="ECO:0000256" key="8">
    <source>
        <dbReference type="SAM" id="SignalP"/>
    </source>
</evidence>
<dbReference type="Pfam" id="PF00150">
    <property type="entry name" value="Cellulase"/>
    <property type="match status" value="1"/>
</dbReference>
<dbReference type="AlphaFoldDB" id="A0A1V8RT76"/>
<keyword evidence="6" id="KW-0624">Polysaccharide degradation</keyword>
<dbReference type="Proteomes" id="UP000191905">
    <property type="component" value="Unassembled WGS sequence"/>
</dbReference>
<evidence type="ECO:0000259" key="9">
    <source>
        <dbReference type="Pfam" id="PF00150"/>
    </source>
</evidence>
<gene>
    <name evidence="10" type="ORF">BFN67_14645</name>
</gene>
<comment type="caution">
    <text evidence="10">The sequence shown here is derived from an EMBL/GenBank/DDBJ whole genome shotgun (WGS) entry which is preliminary data.</text>
</comment>
<dbReference type="GO" id="GO:0009986">
    <property type="term" value="C:cell surface"/>
    <property type="evidence" value="ECO:0007669"/>
    <property type="project" value="TreeGrafter"/>
</dbReference>
<evidence type="ECO:0000256" key="3">
    <source>
        <dbReference type="ARBA" id="ARBA00023001"/>
    </source>
</evidence>
<dbReference type="GO" id="GO:0030245">
    <property type="term" value="P:cellulose catabolic process"/>
    <property type="evidence" value="ECO:0007669"/>
    <property type="project" value="UniProtKB-KW"/>
</dbReference>
<feature type="signal peptide" evidence="8">
    <location>
        <begin position="1"/>
        <end position="25"/>
    </location>
</feature>
<dbReference type="InterPro" id="IPR050386">
    <property type="entry name" value="Glycosyl_hydrolase_5"/>
</dbReference>
<evidence type="ECO:0000256" key="2">
    <source>
        <dbReference type="ARBA" id="ARBA00022801"/>
    </source>
</evidence>
<keyword evidence="4" id="KW-0119">Carbohydrate metabolism</keyword>
<evidence type="ECO:0000256" key="6">
    <source>
        <dbReference type="ARBA" id="ARBA00023326"/>
    </source>
</evidence>
<protein>
    <submittedName>
        <fullName evidence="10">Glycosyl hydrolase</fullName>
    </submittedName>
</protein>
<dbReference type="GO" id="GO:0008422">
    <property type="term" value="F:beta-glucosidase activity"/>
    <property type="evidence" value="ECO:0007669"/>
    <property type="project" value="TreeGrafter"/>
</dbReference>
<dbReference type="PANTHER" id="PTHR31297">
    <property type="entry name" value="GLUCAN ENDO-1,6-BETA-GLUCOSIDASE B"/>
    <property type="match status" value="1"/>
</dbReference>
<dbReference type="OrthoDB" id="9800955at2"/>
<evidence type="ECO:0000313" key="10">
    <source>
        <dbReference type="EMBL" id="OQM76365.1"/>
    </source>
</evidence>
<accession>A0A1V8RT76</accession>
<keyword evidence="8" id="KW-0732">Signal</keyword>
<keyword evidence="2 7" id="KW-0378">Hydrolase</keyword>
<feature type="chain" id="PRO_5012506294" evidence="8">
    <location>
        <begin position="26"/>
        <end position="422"/>
    </location>
</feature>
<dbReference type="RefSeq" id="WP_080918876.1">
    <property type="nucleotide sequence ID" value="NZ_MDET01000008.1"/>
</dbReference>
<name>A0A1V8RT76_9HYPH</name>
<dbReference type="PANTHER" id="PTHR31297:SF41">
    <property type="entry name" value="ENDOGLUCANASE, PUTATIVE (AFU_ORTHOLOGUE AFUA_5G01830)-RELATED"/>
    <property type="match status" value="1"/>
</dbReference>
<dbReference type="InterPro" id="IPR017853">
    <property type="entry name" value="GH"/>
</dbReference>
<evidence type="ECO:0000256" key="1">
    <source>
        <dbReference type="ARBA" id="ARBA00005641"/>
    </source>
</evidence>
<dbReference type="EMBL" id="MDET01000008">
    <property type="protein sequence ID" value="OQM76365.1"/>
    <property type="molecule type" value="Genomic_DNA"/>
</dbReference>
<comment type="similarity">
    <text evidence="1 7">Belongs to the glycosyl hydrolase 5 (cellulase A) family.</text>
</comment>
<dbReference type="SUPFAM" id="SSF51445">
    <property type="entry name" value="(Trans)glycosidases"/>
    <property type="match status" value="1"/>
</dbReference>
<dbReference type="InterPro" id="IPR001547">
    <property type="entry name" value="Glyco_hydro_5"/>
</dbReference>
<proteinExistence type="inferred from homology"/>
<keyword evidence="5 7" id="KW-0326">Glycosidase</keyword>